<accession>A0A2V3V8Y6</accession>
<evidence type="ECO:0000313" key="9">
    <source>
        <dbReference type="EMBL" id="PXW78117.1"/>
    </source>
</evidence>
<dbReference type="GO" id="GO:0016020">
    <property type="term" value="C:membrane"/>
    <property type="evidence" value="ECO:0007669"/>
    <property type="project" value="UniProtKB-SubCell"/>
</dbReference>
<keyword evidence="6 8" id="KW-0472">Membrane</keyword>
<feature type="region of interest" description="Disordered" evidence="7">
    <location>
        <begin position="467"/>
        <end position="487"/>
    </location>
</feature>
<name>A0A2V3V8Y6_9SPHN</name>
<evidence type="ECO:0000256" key="3">
    <source>
        <dbReference type="ARBA" id="ARBA00022679"/>
    </source>
</evidence>
<evidence type="ECO:0000256" key="7">
    <source>
        <dbReference type="SAM" id="MobiDB-lite"/>
    </source>
</evidence>
<evidence type="ECO:0000256" key="4">
    <source>
        <dbReference type="ARBA" id="ARBA00022692"/>
    </source>
</evidence>
<feature type="transmembrane region" description="Helical" evidence="8">
    <location>
        <begin position="353"/>
        <end position="377"/>
    </location>
</feature>
<feature type="transmembrane region" description="Helical" evidence="8">
    <location>
        <begin position="389"/>
        <end position="407"/>
    </location>
</feature>
<evidence type="ECO:0000256" key="2">
    <source>
        <dbReference type="ARBA" id="ARBA00022676"/>
    </source>
</evidence>
<keyword evidence="10" id="KW-1185">Reference proteome</keyword>
<reference evidence="9 10" key="1">
    <citation type="submission" date="2018-05" db="EMBL/GenBank/DDBJ databases">
        <title>Genomic Encyclopedia of Type Strains, Phase IV (KMG-IV): sequencing the most valuable type-strain genomes for metagenomic binning, comparative biology and taxonomic classification.</title>
        <authorList>
            <person name="Goeker M."/>
        </authorList>
    </citation>
    <scope>NUCLEOTIDE SEQUENCE [LARGE SCALE GENOMIC DNA]</scope>
    <source>
        <strain evidence="9 10">DSM 3183</strain>
    </source>
</reference>
<evidence type="ECO:0000256" key="6">
    <source>
        <dbReference type="ARBA" id="ARBA00023136"/>
    </source>
</evidence>
<keyword evidence="3" id="KW-0808">Transferase</keyword>
<keyword evidence="2" id="KW-0328">Glycosyltransferase</keyword>
<dbReference type="Gene3D" id="3.90.550.10">
    <property type="entry name" value="Spore Coat Polysaccharide Biosynthesis Protein SpsA, Chain A"/>
    <property type="match status" value="1"/>
</dbReference>
<keyword evidence="5 8" id="KW-1133">Transmembrane helix</keyword>
<comment type="subcellular location">
    <subcellularLocation>
        <location evidence="1">Membrane</location>
        <topology evidence="1">Multi-pass membrane protein</topology>
    </subcellularLocation>
</comment>
<evidence type="ECO:0000313" key="10">
    <source>
        <dbReference type="Proteomes" id="UP000248014"/>
    </source>
</evidence>
<evidence type="ECO:0000256" key="8">
    <source>
        <dbReference type="SAM" id="Phobius"/>
    </source>
</evidence>
<comment type="caution">
    <text evidence="9">The sequence shown here is derived from an EMBL/GenBank/DDBJ whole genome shotgun (WGS) entry which is preliminary data.</text>
</comment>
<sequence length="487" mass="53201">MGAQDAVAEAGIAEALLSAFFSSADLLASELLLFAGIWFLIGAIDDFSLDFVWLINHLRPARRVRRLNSGMTAKSMRFAVFVPAWDEADVIGDMVAHSLARWSGDNFRLYVGAYANDPATHAAALGGARGDRRLRLMTLEAAGPSSKADCLNHLWRAMRADEVQQGWAFDAVVLHDAEDVVHPAEFELYQHWLADHDFVQIPVWPLIDPASRLIGGHYADEFAEAHLRKMPVRSRLGVAMPCAGVGCAFRHDVLLALGRASGEDAPFATDSLTEDYELGIRIHERGGRGVFVRERDAGGDLVATRAFFPGELSAAVRQKTRWMIGIALSGWDRTGWGGSMADIWMRARDRRAALAALVLVAGYLGLALWVLVAMGSWLDIYRPAPLDPAAHVLLVATGCTLVWRLLVRAACTGWNHGWTEALWSLPRAFVSNIIAVMAARRALVAYTASLRGARLAWDKTRHRIPSASHLQQGAIPAPGPARDEGHG</sequence>
<dbReference type="RefSeq" id="WP_425266458.1">
    <property type="nucleotide sequence ID" value="NZ_QJJM01000003.1"/>
</dbReference>
<organism evidence="9 10">
    <name type="scientific">Blastomonas natatoria</name>
    <dbReference type="NCBI Taxonomy" id="34015"/>
    <lineage>
        <taxon>Bacteria</taxon>
        <taxon>Pseudomonadati</taxon>
        <taxon>Pseudomonadota</taxon>
        <taxon>Alphaproteobacteria</taxon>
        <taxon>Sphingomonadales</taxon>
        <taxon>Sphingomonadaceae</taxon>
        <taxon>Blastomonas</taxon>
    </lineage>
</organism>
<dbReference type="InterPro" id="IPR029044">
    <property type="entry name" value="Nucleotide-diphossugar_trans"/>
</dbReference>
<dbReference type="GO" id="GO:0016757">
    <property type="term" value="F:glycosyltransferase activity"/>
    <property type="evidence" value="ECO:0007669"/>
    <property type="project" value="UniProtKB-KW"/>
</dbReference>
<dbReference type="Proteomes" id="UP000248014">
    <property type="component" value="Unassembled WGS sequence"/>
</dbReference>
<protein>
    <submittedName>
        <fullName evidence="9">Adsorption protein B</fullName>
    </submittedName>
</protein>
<dbReference type="SUPFAM" id="SSF53448">
    <property type="entry name" value="Nucleotide-diphospho-sugar transferases"/>
    <property type="match status" value="1"/>
</dbReference>
<dbReference type="EMBL" id="QJJM01000003">
    <property type="protein sequence ID" value="PXW78117.1"/>
    <property type="molecule type" value="Genomic_DNA"/>
</dbReference>
<dbReference type="PANTHER" id="PTHR43867">
    <property type="entry name" value="CELLULOSE SYNTHASE CATALYTIC SUBUNIT A [UDP-FORMING]"/>
    <property type="match status" value="1"/>
</dbReference>
<dbReference type="Pfam" id="PF13641">
    <property type="entry name" value="Glyco_tranf_2_3"/>
    <property type="match status" value="1"/>
</dbReference>
<gene>
    <name evidence="9" type="ORF">C7451_103225</name>
</gene>
<dbReference type="PANTHER" id="PTHR43867:SF2">
    <property type="entry name" value="CELLULOSE SYNTHASE CATALYTIC SUBUNIT A [UDP-FORMING]"/>
    <property type="match status" value="1"/>
</dbReference>
<proteinExistence type="predicted"/>
<feature type="transmembrane region" description="Helical" evidence="8">
    <location>
        <begin position="31"/>
        <end position="55"/>
    </location>
</feature>
<dbReference type="InterPro" id="IPR050321">
    <property type="entry name" value="Glycosyltr_2/OpgH_subfam"/>
</dbReference>
<dbReference type="AlphaFoldDB" id="A0A2V3V8Y6"/>
<keyword evidence="4 8" id="KW-0812">Transmembrane</keyword>
<evidence type="ECO:0000256" key="5">
    <source>
        <dbReference type="ARBA" id="ARBA00022989"/>
    </source>
</evidence>
<dbReference type="NCBIfam" id="NF011307">
    <property type="entry name" value="PRK14716.1-5"/>
    <property type="match status" value="1"/>
</dbReference>
<evidence type="ECO:0000256" key="1">
    <source>
        <dbReference type="ARBA" id="ARBA00004141"/>
    </source>
</evidence>